<evidence type="ECO:0000313" key="10">
    <source>
        <dbReference type="Proteomes" id="UP001302126"/>
    </source>
</evidence>
<reference evidence="9" key="1">
    <citation type="journal article" date="2023" name="Mol. Phylogenet. Evol.">
        <title>Genome-scale phylogeny and comparative genomics of the fungal order Sordariales.</title>
        <authorList>
            <person name="Hensen N."/>
            <person name="Bonometti L."/>
            <person name="Westerberg I."/>
            <person name="Brannstrom I.O."/>
            <person name="Guillou S."/>
            <person name="Cros-Aarteil S."/>
            <person name="Calhoun S."/>
            <person name="Haridas S."/>
            <person name="Kuo A."/>
            <person name="Mondo S."/>
            <person name="Pangilinan J."/>
            <person name="Riley R."/>
            <person name="LaButti K."/>
            <person name="Andreopoulos B."/>
            <person name="Lipzen A."/>
            <person name="Chen C."/>
            <person name="Yan M."/>
            <person name="Daum C."/>
            <person name="Ng V."/>
            <person name="Clum A."/>
            <person name="Steindorff A."/>
            <person name="Ohm R.A."/>
            <person name="Martin F."/>
            <person name="Silar P."/>
            <person name="Natvig D.O."/>
            <person name="Lalanne C."/>
            <person name="Gautier V."/>
            <person name="Ament-Velasquez S.L."/>
            <person name="Kruys A."/>
            <person name="Hutchinson M.I."/>
            <person name="Powell A.J."/>
            <person name="Barry K."/>
            <person name="Miller A.N."/>
            <person name="Grigoriev I.V."/>
            <person name="Debuchy R."/>
            <person name="Gladieux P."/>
            <person name="Hiltunen Thoren M."/>
            <person name="Johannesson H."/>
        </authorList>
    </citation>
    <scope>NUCLEOTIDE SEQUENCE</scope>
    <source>
        <strain evidence="9">PSN309</strain>
    </source>
</reference>
<dbReference type="GO" id="GO:0005506">
    <property type="term" value="F:iron ion binding"/>
    <property type="evidence" value="ECO:0007669"/>
    <property type="project" value="InterPro"/>
</dbReference>
<name>A0AAN6WXP0_9PEZI</name>
<sequence length="291" mass="32417">MFTYILALVPFLFLFSSPIVNFFSGSGSGHHTVQQIHRLPRPSLNEDLLALEDPLSSNLSCAEHDYRVYIYSRAPLVIYVENFLSASEREHLLELAEGMYQPSTVTHDGGNTQEGDRRVRDSEVAMVNRTGVVRCIEARARGFQGWQGEVWVERLRMQRYGTGGHYSGHFDWSSGRGGWGRVGSWMGKGDGEGEKAGGVQEGENGKGGLKGGGTEFPLLKRQADERWCERGFVACDKKGVTFNVVPGNAVYWENFRADGSGRGWEETWHAGLPVEEGVKVGLNIWSWGRIE</sequence>
<dbReference type="GO" id="GO:0005783">
    <property type="term" value="C:endoplasmic reticulum"/>
    <property type="evidence" value="ECO:0007669"/>
    <property type="project" value="TreeGrafter"/>
</dbReference>
<dbReference type="SMART" id="SM00702">
    <property type="entry name" value="P4Hc"/>
    <property type="match status" value="1"/>
</dbReference>
<reference evidence="9" key="2">
    <citation type="submission" date="2023-05" db="EMBL/GenBank/DDBJ databases">
        <authorList>
            <consortium name="Lawrence Berkeley National Laboratory"/>
            <person name="Steindorff A."/>
            <person name="Hensen N."/>
            <person name="Bonometti L."/>
            <person name="Westerberg I."/>
            <person name="Brannstrom I.O."/>
            <person name="Guillou S."/>
            <person name="Cros-Aarteil S."/>
            <person name="Calhoun S."/>
            <person name="Haridas S."/>
            <person name="Kuo A."/>
            <person name="Mondo S."/>
            <person name="Pangilinan J."/>
            <person name="Riley R."/>
            <person name="Labutti K."/>
            <person name="Andreopoulos B."/>
            <person name="Lipzen A."/>
            <person name="Chen C."/>
            <person name="Yanf M."/>
            <person name="Daum C."/>
            <person name="Ng V."/>
            <person name="Clum A."/>
            <person name="Ohm R."/>
            <person name="Martin F."/>
            <person name="Silar P."/>
            <person name="Natvig D."/>
            <person name="Lalanne C."/>
            <person name="Gautier V."/>
            <person name="Ament-Velasquez S.L."/>
            <person name="Kruys A."/>
            <person name="Hutchinson M.I."/>
            <person name="Powell A.J."/>
            <person name="Barry K."/>
            <person name="Miller A.N."/>
            <person name="Grigoriev I.V."/>
            <person name="Debuchy R."/>
            <person name="Gladieux P."/>
            <person name="Thoren M.H."/>
            <person name="Johannesson H."/>
        </authorList>
    </citation>
    <scope>NUCLEOTIDE SEQUENCE</scope>
    <source>
        <strain evidence="9">PSN309</strain>
    </source>
</reference>
<proteinExistence type="predicted"/>
<evidence type="ECO:0000256" key="1">
    <source>
        <dbReference type="ARBA" id="ARBA00001961"/>
    </source>
</evidence>
<evidence type="ECO:0000256" key="2">
    <source>
        <dbReference type="ARBA" id="ARBA00022723"/>
    </source>
</evidence>
<comment type="caution">
    <text evidence="9">The sequence shown here is derived from an EMBL/GenBank/DDBJ whole genome shotgun (WGS) entry which is preliminary data.</text>
</comment>
<dbReference type="EMBL" id="MU864369">
    <property type="protein sequence ID" value="KAK4190124.1"/>
    <property type="molecule type" value="Genomic_DNA"/>
</dbReference>
<dbReference type="InterPro" id="IPR006620">
    <property type="entry name" value="Pro_4_hyd_alph"/>
</dbReference>
<dbReference type="GO" id="GO:0004656">
    <property type="term" value="F:procollagen-proline 4-dioxygenase activity"/>
    <property type="evidence" value="ECO:0007669"/>
    <property type="project" value="TreeGrafter"/>
</dbReference>
<dbReference type="PANTHER" id="PTHR10869:SF246">
    <property type="entry name" value="TRANSMEMBRANE PROLYL 4-HYDROXYLASE"/>
    <property type="match status" value="1"/>
</dbReference>
<dbReference type="InterPro" id="IPR045054">
    <property type="entry name" value="P4HA-like"/>
</dbReference>
<dbReference type="GO" id="GO:0031418">
    <property type="term" value="F:L-ascorbic acid binding"/>
    <property type="evidence" value="ECO:0007669"/>
    <property type="project" value="InterPro"/>
</dbReference>
<protein>
    <submittedName>
        <fullName evidence="9">Prolyl 4-hydroxylase subunit alpha-3</fullName>
    </submittedName>
</protein>
<feature type="domain" description="Prolyl 4-hydroxylase alpha subunit" evidence="8">
    <location>
        <begin position="75"/>
        <end position="287"/>
    </location>
</feature>
<keyword evidence="5" id="KW-0408">Iron</keyword>
<evidence type="ECO:0000259" key="8">
    <source>
        <dbReference type="SMART" id="SM00702"/>
    </source>
</evidence>
<evidence type="ECO:0000256" key="5">
    <source>
        <dbReference type="ARBA" id="ARBA00023004"/>
    </source>
</evidence>
<keyword evidence="7" id="KW-0732">Signal</keyword>
<evidence type="ECO:0000313" key="9">
    <source>
        <dbReference type="EMBL" id="KAK4190124.1"/>
    </source>
</evidence>
<feature type="signal peptide" evidence="7">
    <location>
        <begin position="1"/>
        <end position="22"/>
    </location>
</feature>
<keyword evidence="4" id="KW-0560">Oxidoreductase</keyword>
<keyword evidence="10" id="KW-1185">Reference proteome</keyword>
<dbReference type="Proteomes" id="UP001302126">
    <property type="component" value="Unassembled WGS sequence"/>
</dbReference>
<keyword evidence="3" id="KW-0223">Dioxygenase</keyword>
<feature type="region of interest" description="Disordered" evidence="6">
    <location>
        <begin position="191"/>
        <end position="214"/>
    </location>
</feature>
<dbReference type="AlphaFoldDB" id="A0AAN6WXP0"/>
<comment type="cofactor">
    <cofactor evidence="1">
        <name>L-ascorbate</name>
        <dbReference type="ChEBI" id="CHEBI:38290"/>
    </cofactor>
</comment>
<accession>A0AAN6WXP0</accession>
<feature type="compositionally biased region" description="Gly residues" evidence="6">
    <location>
        <begin position="205"/>
        <end position="214"/>
    </location>
</feature>
<evidence type="ECO:0000256" key="4">
    <source>
        <dbReference type="ARBA" id="ARBA00023002"/>
    </source>
</evidence>
<feature type="chain" id="PRO_5042929200" evidence="7">
    <location>
        <begin position="23"/>
        <end position="291"/>
    </location>
</feature>
<dbReference type="PANTHER" id="PTHR10869">
    <property type="entry name" value="PROLYL 4-HYDROXYLASE ALPHA SUBUNIT"/>
    <property type="match status" value="1"/>
</dbReference>
<evidence type="ECO:0000256" key="7">
    <source>
        <dbReference type="SAM" id="SignalP"/>
    </source>
</evidence>
<evidence type="ECO:0000256" key="6">
    <source>
        <dbReference type="SAM" id="MobiDB-lite"/>
    </source>
</evidence>
<gene>
    <name evidence="9" type="ORF">QBC35DRAFT_378713</name>
</gene>
<dbReference type="Gene3D" id="2.60.120.620">
    <property type="entry name" value="q2cbj1_9rhob like domain"/>
    <property type="match status" value="1"/>
</dbReference>
<keyword evidence="2" id="KW-0479">Metal-binding</keyword>
<evidence type="ECO:0000256" key="3">
    <source>
        <dbReference type="ARBA" id="ARBA00022964"/>
    </source>
</evidence>
<organism evidence="9 10">
    <name type="scientific">Podospora australis</name>
    <dbReference type="NCBI Taxonomy" id="1536484"/>
    <lineage>
        <taxon>Eukaryota</taxon>
        <taxon>Fungi</taxon>
        <taxon>Dikarya</taxon>
        <taxon>Ascomycota</taxon>
        <taxon>Pezizomycotina</taxon>
        <taxon>Sordariomycetes</taxon>
        <taxon>Sordariomycetidae</taxon>
        <taxon>Sordariales</taxon>
        <taxon>Podosporaceae</taxon>
        <taxon>Podospora</taxon>
    </lineage>
</organism>